<dbReference type="SMART" id="SM00093">
    <property type="entry name" value="SERPIN"/>
    <property type="match status" value="1"/>
</dbReference>
<comment type="similarity">
    <text evidence="3">Belongs to the serpin family. Ov-serpin subfamily.</text>
</comment>
<dbReference type="OMA" id="RGQKASM"/>
<accession>A0A8D2KWH0</accession>
<evidence type="ECO:0000256" key="3">
    <source>
        <dbReference type="ARBA" id="ARBA00006426"/>
    </source>
</evidence>
<dbReference type="InterPro" id="IPR000215">
    <property type="entry name" value="Serpin_fam"/>
</dbReference>
<dbReference type="GO" id="GO:0005634">
    <property type="term" value="C:nucleus"/>
    <property type="evidence" value="ECO:0007669"/>
    <property type="project" value="UniProtKB-SubCell"/>
</dbReference>
<evidence type="ECO:0000256" key="7">
    <source>
        <dbReference type="ARBA" id="ARBA00041146"/>
    </source>
</evidence>
<protein>
    <recommendedName>
        <fullName evidence="7">Serpin B10</fullName>
    </recommendedName>
</protein>
<feature type="domain" description="Serpin" evidence="8">
    <location>
        <begin position="1"/>
        <end position="310"/>
    </location>
</feature>
<dbReference type="GO" id="GO:0005615">
    <property type="term" value="C:extracellular space"/>
    <property type="evidence" value="ECO:0007669"/>
    <property type="project" value="InterPro"/>
</dbReference>
<dbReference type="PANTHER" id="PTHR11461">
    <property type="entry name" value="SERINE PROTEASE INHIBITOR, SERPIN"/>
    <property type="match status" value="1"/>
</dbReference>
<evidence type="ECO:0000256" key="1">
    <source>
        <dbReference type="ARBA" id="ARBA00004123"/>
    </source>
</evidence>
<evidence type="ECO:0000313" key="9">
    <source>
        <dbReference type="Ensembl" id="ENSVKKP00000013259.1"/>
    </source>
</evidence>
<evidence type="ECO:0000313" key="10">
    <source>
        <dbReference type="Proteomes" id="UP000694545"/>
    </source>
</evidence>
<proteinExistence type="inferred from homology"/>
<evidence type="ECO:0000256" key="4">
    <source>
        <dbReference type="ARBA" id="ARBA00022490"/>
    </source>
</evidence>
<dbReference type="InterPro" id="IPR042185">
    <property type="entry name" value="Serpin_sf_2"/>
</dbReference>
<sequence length="310" mass="36218">SIHSAFQELITEINQPTSAYTLKTANRLYGKKTFNFIDEYLQLTKKYYHAELQPVDFSEQVRREINSWVQGQTENKIKDLLPQGSLDYNTILVVINAIYFKGKWKKSFQKENTAEKLFRLSKSQSKPVQMMFLKDKFPIFYVDTLKVHILELPYVNNELSMFILLPEDIMDDSTGLKLLEEELTYERLSTWTNPERMKQEEVEVHLPRIKLEEKYDLRSTLVSLGMTDAFDDSLADFTGMSKNKGLYVSEIYHKAFVEINEEGTEATGSTGVVVVVRRQPIKIDADHPFLFFIRHNKTKYILFFGRFCSP</sequence>
<keyword evidence="6" id="KW-0539">Nucleus</keyword>
<dbReference type="PROSITE" id="PS00284">
    <property type="entry name" value="SERPIN"/>
    <property type="match status" value="1"/>
</dbReference>
<dbReference type="SUPFAM" id="SSF56574">
    <property type="entry name" value="Serpins"/>
    <property type="match status" value="1"/>
</dbReference>
<reference evidence="9" key="1">
    <citation type="submission" date="2025-08" db="UniProtKB">
        <authorList>
            <consortium name="Ensembl"/>
        </authorList>
    </citation>
    <scope>IDENTIFICATION</scope>
</reference>
<reference evidence="9" key="2">
    <citation type="submission" date="2025-09" db="UniProtKB">
        <authorList>
            <consortium name="Ensembl"/>
        </authorList>
    </citation>
    <scope>IDENTIFICATION</scope>
</reference>
<comment type="subcellular location">
    <subcellularLocation>
        <location evidence="2">Cytoplasm</location>
    </subcellularLocation>
    <subcellularLocation>
        <location evidence="1">Nucleus</location>
    </subcellularLocation>
</comment>
<dbReference type="InterPro" id="IPR023795">
    <property type="entry name" value="Serpin_CS"/>
</dbReference>
<organism evidence="9 10">
    <name type="scientific">Varanus komodoensis</name>
    <name type="common">Komodo dragon</name>
    <dbReference type="NCBI Taxonomy" id="61221"/>
    <lineage>
        <taxon>Eukaryota</taxon>
        <taxon>Metazoa</taxon>
        <taxon>Chordata</taxon>
        <taxon>Craniata</taxon>
        <taxon>Vertebrata</taxon>
        <taxon>Euteleostomi</taxon>
        <taxon>Lepidosauria</taxon>
        <taxon>Squamata</taxon>
        <taxon>Bifurcata</taxon>
        <taxon>Unidentata</taxon>
        <taxon>Episquamata</taxon>
        <taxon>Toxicofera</taxon>
        <taxon>Anguimorpha</taxon>
        <taxon>Paleoanguimorpha</taxon>
        <taxon>Varanoidea</taxon>
        <taxon>Varanidae</taxon>
        <taxon>Varanus</taxon>
    </lineage>
</organism>
<dbReference type="InterPro" id="IPR023796">
    <property type="entry name" value="Serpin_dom"/>
</dbReference>
<dbReference type="AlphaFoldDB" id="A0A8D2KWH0"/>
<dbReference type="Gene3D" id="3.30.497.10">
    <property type="entry name" value="Antithrombin, subunit I, domain 2"/>
    <property type="match status" value="1"/>
</dbReference>
<dbReference type="PRINTS" id="PR00676">
    <property type="entry name" value="MASPIN"/>
</dbReference>
<dbReference type="Pfam" id="PF00079">
    <property type="entry name" value="Serpin"/>
    <property type="match status" value="1"/>
</dbReference>
<keyword evidence="10" id="KW-1185">Reference proteome</keyword>
<dbReference type="InterPro" id="IPR036186">
    <property type="entry name" value="Serpin_sf"/>
</dbReference>
<dbReference type="InterPro" id="IPR000240">
    <property type="entry name" value="Serpin_B9/Maspin"/>
</dbReference>
<keyword evidence="4" id="KW-0963">Cytoplasm</keyword>
<evidence type="ECO:0000256" key="6">
    <source>
        <dbReference type="ARBA" id="ARBA00023242"/>
    </source>
</evidence>
<dbReference type="GO" id="GO:0004867">
    <property type="term" value="F:serine-type endopeptidase inhibitor activity"/>
    <property type="evidence" value="ECO:0007669"/>
    <property type="project" value="InterPro"/>
</dbReference>
<dbReference type="CDD" id="cd19956">
    <property type="entry name" value="serpinB"/>
    <property type="match status" value="1"/>
</dbReference>
<evidence type="ECO:0000256" key="2">
    <source>
        <dbReference type="ARBA" id="ARBA00004496"/>
    </source>
</evidence>
<dbReference type="InterPro" id="IPR042178">
    <property type="entry name" value="Serpin_sf_1"/>
</dbReference>
<dbReference type="Gene3D" id="2.30.39.10">
    <property type="entry name" value="Alpha-1-antitrypsin, domain 1"/>
    <property type="match status" value="1"/>
</dbReference>
<evidence type="ECO:0000256" key="5">
    <source>
        <dbReference type="ARBA" id="ARBA00022690"/>
    </source>
</evidence>
<dbReference type="Ensembl" id="ENSVKKT00000013577.1">
    <property type="protein sequence ID" value="ENSVKKP00000013259.1"/>
    <property type="gene ID" value="ENSVKKG00000009164.1"/>
</dbReference>
<keyword evidence="5" id="KW-0646">Protease inhibitor</keyword>
<name>A0A8D2KWH0_VARKO</name>
<dbReference type="PANTHER" id="PTHR11461:SF175">
    <property type="entry name" value="SERPIN B10"/>
    <property type="match status" value="1"/>
</dbReference>
<dbReference type="FunFam" id="2.30.39.10:FF:000014">
    <property type="entry name" value="Serpin family B member 9"/>
    <property type="match status" value="1"/>
</dbReference>
<dbReference type="Proteomes" id="UP000694545">
    <property type="component" value="Unplaced"/>
</dbReference>
<evidence type="ECO:0000259" key="8">
    <source>
        <dbReference type="SMART" id="SM00093"/>
    </source>
</evidence>
<dbReference type="GO" id="GO:0005737">
    <property type="term" value="C:cytoplasm"/>
    <property type="evidence" value="ECO:0007669"/>
    <property type="project" value="UniProtKB-SubCell"/>
</dbReference>